<dbReference type="Proteomes" id="UP000270094">
    <property type="component" value="Unassembled WGS sequence"/>
</dbReference>
<dbReference type="OrthoDB" id="297496at2759"/>
<dbReference type="EMBL" id="UYYB01033735">
    <property type="protein sequence ID" value="VDM74029.1"/>
    <property type="molecule type" value="Genomic_DNA"/>
</dbReference>
<name>A0A3P7J2X2_STRVU</name>
<organism evidence="1 2">
    <name type="scientific">Strongylus vulgaris</name>
    <name type="common">Blood worm</name>
    <dbReference type="NCBI Taxonomy" id="40348"/>
    <lineage>
        <taxon>Eukaryota</taxon>
        <taxon>Metazoa</taxon>
        <taxon>Ecdysozoa</taxon>
        <taxon>Nematoda</taxon>
        <taxon>Chromadorea</taxon>
        <taxon>Rhabditida</taxon>
        <taxon>Rhabditina</taxon>
        <taxon>Rhabditomorpha</taxon>
        <taxon>Strongyloidea</taxon>
        <taxon>Strongylidae</taxon>
        <taxon>Strongylus</taxon>
    </lineage>
</organism>
<protein>
    <submittedName>
        <fullName evidence="1">Uncharacterized protein</fullName>
    </submittedName>
</protein>
<keyword evidence="2" id="KW-1185">Reference proteome</keyword>
<proteinExistence type="predicted"/>
<accession>A0A3P7J2X2</accession>
<sequence length="84" mass="10087">MSVSDRLLMRFMSHHQKKMLNEKYEERAKMRNKWTQTTTQFKMASVQTANKYEELLVPPPTEEEEEIPSSRIAMKRLYIYNTGE</sequence>
<evidence type="ECO:0000313" key="1">
    <source>
        <dbReference type="EMBL" id="VDM74029.1"/>
    </source>
</evidence>
<gene>
    <name evidence="1" type="ORF">SVUK_LOCUS9027</name>
</gene>
<reference evidence="1 2" key="1">
    <citation type="submission" date="2018-11" db="EMBL/GenBank/DDBJ databases">
        <authorList>
            <consortium name="Pathogen Informatics"/>
        </authorList>
    </citation>
    <scope>NUCLEOTIDE SEQUENCE [LARGE SCALE GENOMIC DNA]</scope>
</reference>
<evidence type="ECO:0000313" key="2">
    <source>
        <dbReference type="Proteomes" id="UP000270094"/>
    </source>
</evidence>
<dbReference type="AlphaFoldDB" id="A0A3P7J2X2"/>